<gene>
    <name evidence="1" type="ORF">NX720_09760</name>
</gene>
<dbReference type="InterPro" id="IPR011856">
    <property type="entry name" value="tRNA_endonuc-like_dom_sf"/>
</dbReference>
<reference evidence="1" key="1">
    <citation type="submission" date="2022-10" db="EMBL/GenBank/DDBJ databases">
        <title>Completed Genome Sequence of two octocoral isolated bacterium, Endozoicomonas euniceicola EF212T and Endozoicomonas gorgoniicola PS125T.</title>
        <authorList>
            <person name="Chiou Y.-J."/>
            <person name="Chen Y.-H."/>
        </authorList>
    </citation>
    <scope>NUCLEOTIDE SEQUENCE</scope>
    <source>
        <strain evidence="1">EF212</strain>
    </source>
</reference>
<evidence type="ECO:0008006" key="3">
    <source>
        <dbReference type="Google" id="ProtNLM"/>
    </source>
</evidence>
<accession>A0ABY6H1Z1</accession>
<protein>
    <recommendedName>
        <fullName evidence="3">TnsA endonuclease N-terminal domain-containing protein</fullName>
    </recommendedName>
</protein>
<evidence type="ECO:0000313" key="2">
    <source>
        <dbReference type="Proteomes" id="UP001163255"/>
    </source>
</evidence>
<organism evidence="1 2">
    <name type="scientific">Endozoicomonas euniceicola</name>
    <dbReference type="NCBI Taxonomy" id="1234143"/>
    <lineage>
        <taxon>Bacteria</taxon>
        <taxon>Pseudomonadati</taxon>
        <taxon>Pseudomonadota</taxon>
        <taxon>Gammaproteobacteria</taxon>
        <taxon>Oceanospirillales</taxon>
        <taxon>Endozoicomonadaceae</taxon>
        <taxon>Endozoicomonas</taxon>
    </lineage>
</organism>
<name>A0ABY6H1Z1_9GAMM</name>
<evidence type="ECO:0000313" key="1">
    <source>
        <dbReference type="EMBL" id="UYM18169.1"/>
    </source>
</evidence>
<sequence length="130" mass="15006">MVYLRPYTGASDMVKRKYCFNQEEIEALQSQGRGQGSGKSYLPWIRAHEINSIGLTTRAPGWKTGLSPHHFLSKLEKQYFYLLEWSNIVVDIQEQFPLNHLATFQITKDAGINYTWERDTGYDAVLTTND</sequence>
<dbReference type="RefSeq" id="WP_262600927.1">
    <property type="nucleotide sequence ID" value="NZ_CP103300.1"/>
</dbReference>
<dbReference type="Gene3D" id="3.40.1350.10">
    <property type="match status" value="1"/>
</dbReference>
<dbReference type="SUPFAM" id="SSF52980">
    <property type="entry name" value="Restriction endonuclease-like"/>
    <property type="match status" value="1"/>
</dbReference>
<dbReference type="Proteomes" id="UP001163255">
    <property type="component" value="Chromosome"/>
</dbReference>
<keyword evidence="2" id="KW-1185">Reference proteome</keyword>
<proteinExistence type="predicted"/>
<dbReference type="EMBL" id="CP103300">
    <property type="protein sequence ID" value="UYM18169.1"/>
    <property type="molecule type" value="Genomic_DNA"/>
</dbReference>
<dbReference type="InterPro" id="IPR011335">
    <property type="entry name" value="Restrct_endonuc-II-like"/>
</dbReference>